<accession>A0A151RQB5</accession>
<dbReference type="AlphaFoldDB" id="A0A151RQB5"/>
<name>A0A151RQB5_CAJCA</name>
<evidence type="ECO:0000313" key="1">
    <source>
        <dbReference type="EMBL" id="KYP44740.1"/>
    </source>
</evidence>
<dbReference type="PANTHER" id="PTHR15503:SF22">
    <property type="entry name" value="TRANSPOSON TY3-I GAG POLYPROTEIN"/>
    <property type="match status" value="1"/>
</dbReference>
<organism evidence="1 2">
    <name type="scientific">Cajanus cajan</name>
    <name type="common">Pigeon pea</name>
    <name type="synonym">Cajanus indicus</name>
    <dbReference type="NCBI Taxonomy" id="3821"/>
    <lineage>
        <taxon>Eukaryota</taxon>
        <taxon>Viridiplantae</taxon>
        <taxon>Streptophyta</taxon>
        <taxon>Embryophyta</taxon>
        <taxon>Tracheophyta</taxon>
        <taxon>Spermatophyta</taxon>
        <taxon>Magnoliopsida</taxon>
        <taxon>eudicotyledons</taxon>
        <taxon>Gunneridae</taxon>
        <taxon>Pentapetalae</taxon>
        <taxon>rosids</taxon>
        <taxon>fabids</taxon>
        <taxon>Fabales</taxon>
        <taxon>Fabaceae</taxon>
        <taxon>Papilionoideae</taxon>
        <taxon>50 kb inversion clade</taxon>
        <taxon>NPAAA clade</taxon>
        <taxon>indigoferoid/millettioid clade</taxon>
        <taxon>Phaseoleae</taxon>
        <taxon>Cajanus</taxon>
    </lineage>
</organism>
<reference evidence="1" key="1">
    <citation type="journal article" date="2012" name="Nat. Biotechnol.">
        <title>Draft genome sequence of pigeonpea (Cajanus cajan), an orphan legume crop of resource-poor farmers.</title>
        <authorList>
            <person name="Varshney R.K."/>
            <person name="Chen W."/>
            <person name="Li Y."/>
            <person name="Bharti A.K."/>
            <person name="Saxena R.K."/>
            <person name="Schlueter J.A."/>
            <person name="Donoghue M.T."/>
            <person name="Azam S."/>
            <person name="Fan G."/>
            <person name="Whaley A.M."/>
            <person name="Farmer A.D."/>
            <person name="Sheridan J."/>
            <person name="Iwata A."/>
            <person name="Tuteja R."/>
            <person name="Penmetsa R.V."/>
            <person name="Wu W."/>
            <person name="Upadhyaya H.D."/>
            <person name="Yang S.P."/>
            <person name="Shah T."/>
            <person name="Saxena K.B."/>
            <person name="Michael T."/>
            <person name="McCombie W.R."/>
            <person name="Yang B."/>
            <person name="Zhang G."/>
            <person name="Yang H."/>
            <person name="Wang J."/>
            <person name="Spillane C."/>
            <person name="Cook D.R."/>
            <person name="May G.D."/>
            <person name="Xu X."/>
            <person name="Jackson S.A."/>
        </authorList>
    </citation>
    <scope>NUCLEOTIDE SEQUENCE [LARGE SCALE GENOMIC DNA]</scope>
</reference>
<gene>
    <name evidence="1" type="ORF">KK1_033755</name>
</gene>
<dbReference type="Gene3D" id="3.10.10.10">
    <property type="entry name" value="HIV Type 1 Reverse Transcriptase, subunit A, domain 1"/>
    <property type="match status" value="1"/>
</dbReference>
<sequence>MTNQRNTNIKKMTSAEIQLRREKGLCFTCDEKFSPTHRCPNKQYLLLQLEEDDNTDIQPDPPDISDIVENLTVQEHHISYNALKGSFGIGTMKFQGFIKGMWVQVLLDSGSSDNFLQPKIAQCLKLPIEPIHDFQVLVGNGNALVAKVLIRDSEVTIQGHALKLPVYPLPVSGADLVLGVAWLATLGAHVSDYSKLILKFYLGNQMQQTNAIDELFALQIEPPLSPLDQWIDIPTDLEPELAMLLFTYKEVFAIPAGLPPQRSQNHTIPLQPGSEPVKVRPYRYPHSQKFQIEKMVRDMLDEGIIIPSTSPFSSPIILVKKKDGTWRFCTDYKDLQDTTKDLSRVMHP</sequence>
<dbReference type="Proteomes" id="UP000075243">
    <property type="component" value="Unassembled WGS sequence"/>
</dbReference>
<dbReference type="OMA" id="HHISYNA"/>
<dbReference type="SUPFAM" id="SSF50630">
    <property type="entry name" value="Acid proteases"/>
    <property type="match status" value="1"/>
</dbReference>
<evidence type="ECO:0000313" key="2">
    <source>
        <dbReference type="Proteomes" id="UP000075243"/>
    </source>
</evidence>
<dbReference type="InterPro" id="IPR021109">
    <property type="entry name" value="Peptidase_aspartic_dom_sf"/>
</dbReference>
<dbReference type="Gramene" id="C.cajan_38897.t">
    <property type="protein sequence ID" value="C.cajan_38897.t"/>
    <property type="gene ID" value="C.cajan_38897"/>
</dbReference>
<dbReference type="InterPro" id="IPR032567">
    <property type="entry name" value="RTL1-rel"/>
</dbReference>
<dbReference type="SUPFAM" id="SSF56672">
    <property type="entry name" value="DNA/RNA polymerases"/>
    <property type="match status" value="1"/>
</dbReference>
<dbReference type="InterPro" id="IPR043502">
    <property type="entry name" value="DNA/RNA_pol_sf"/>
</dbReference>
<dbReference type="EMBL" id="KQ483615">
    <property type="protein sequence ID" value="KYP44740.1"/>
    <property type="molecule type" value="Genomic_DNA"/>
</dbReference>
<protein>
    <submittedName>
        <fullName evidence="1">Transposon Ty3-I Gag-Pol polyprotein</fullName>
    </submittedName>
</protein>
<dbReference type="CDD" id="cd00303">
    <property type="entry name" value="retropepsin_like"/>
    <property type="match status" value="1"/>
</dbReference>
<dbReference type="PANTHER" id="PTHR15503">
    <property type="entry name" value="LDOC1 RELATED"/>
    <property type="match status" value="1"/>
</dbReference>
<keyword evidence="2" id="KW-1185">Reference proteome</keyword>
<dbReference type="Gene3D" id="2.40.70.10">
    <property type="entry name" value="Acid Proteases"/>
    <property type="match status" value="1"/>
</dbReference>
<proteinExistence type="predicted"/>
<dbReference type="Pfam" id="PF08284">
    <property type="entry name" value="RVP_2"/>
    <property type="match status" value="1"/>
</dbReference>